<organism evidence="3 5">
    <name type="scientific">Streptococcus suis</name>
    <dbReference type="NCBI Taxonomy" id="1307"/>
    <lineage>
        <taxon>Bacteria</taxon>
        <taxon>Bacillati</taxon>
        <taxon>Bacillota</taxon>
        <taxon>Bacilli</taxon>
        <taxon>Lactobacillales</taxon>
        <taxon>Streptococcaceae</taxon>
        <taxon>Streptococcus</taxon>
    </lineage>
</organism>
<dbReference type="RefSeq" id="WP_044760610.1">
    <property type="nucleotide sequence ID" value="NZ_CEDE01000030.1"/>
</dbReference>
<feature type="region of interest" description="Disordered" evidence="1">
    <location>
        <begin position="201"/>
        <end position="221"/>
    </location>
</feature>
<evidence type="ECO:0000313" key="5">
    <source>
        <dbReference type="Proteomes" id="UP000074850"/>
    </source>
</evidence>
<evidence type="ECO:0008006" key="6">
    <source>
        <dbReference type="Google" id="ProtNLM"/>
    </source>
</evidence>
<accession>A0A0Z8E6H7</accession>
<dbReference type="Proteomes" id="UP000074850">
    <property type="component" value="Unassembled WGS sequence"/>
</dbReference>
<dbReference type="SUPFAM" id="SSF52309">
    <property type="entry name" value="N-(deoxy)ribosyltransferase-like"/>
    <property type="match status" value="1"/>
</dbReference>
<protein>
    <recommendedName>
        <fullName evidence="6">Nucleoside 2-deoxyribosyltransferase</fullName>
    </recommendedName>
</protein>
<evidence type="ECO:0000313" key="3">
    <source>
        <dbReference type="EMBL" id="CYV35426.1"/>
    </source>
</evidence>
<dbReference type="EMBL" id="FIHM01000026">
    <property type="protein sequence ID" value="CYV35426.1"/>
    <property type="molecule type" value="Genomic_DNA"/>
</dbReference>
<evidence type="ECO:0000313" key="4">
    <source>
        <dbReference type="Proteomes" id="UP000073494"/>
    </source>
</evidence>
<proteinExistence type="predicted"/>
<sequence>MSNKTCFVVTAIGQAGSQERIHADKVFTYLIEPVCSELNIQVIRVDRETTNGDINESILNHLKNDDLVIADLTGYNANAFYEFGYRQALGLPVVPIIKHDQRLPFDVISKRTVFYDTDVSTIEDSKLKLKNMILDFKNFIMPNKRDDTKSELEIIIEKLDLIIEQTKPQKTSSSSLTNYDAIGNEMNKVLANARDILSNQPKFNFDSTTNPHLQHNLGDTE</sequence>
<dbReference type="Proteomes" id="UP000073494">
    <property type="component" value="Unassembled WGS sequence"/>
</dbReference>
<gene>
    <name evidence="2" type="ORF">ERS132416_01075</name>
    <name evidence="3" type="ORF">ERS132426_01265</name>
</gene>
<dbReference type="AlphaFoldDB" id="A0A0Z8E6H7"/>
<reference evidence="4 5" key="1">
    <citation type="submission" date="2016-02" db="EMBL/GenBank/DDBJ databases">
        <authorList>
            <consortium name="Pathogen Informatics"/>
        </authorList>
    </citation>
    <scope>NUCLEOTIDE SEQUENCE [LARGE SCALE GENOMIC DNA]</scope>
    <source>
        <strain evidence="2 4">LSS54</strain>
        <strain evidence="3 5">LSS64</strain>
    </source>
</reference>
<evidence type="ECO:0000256" key="1">
    <source>
        <dbReference type="SAM" id="MobiDB-lite"/>
    </source>
</evidence>
<name>A0A0Z8E6H7_STRSU</name>
<evidence type="ECO:0000313" key="2">
    <source>
        <dbReference type="EMBL" id="CYU92105.1"/>
    </source>
</evidence>
<dbReference type="EMBL" id="FIHD01000017">
    <property type="protein sequence ID" value="CYU92105.1"/>
    <property type="molecule type" value="Genomic_DNA"/>
</dbReference>